<gene>
    <name evidence="17" type="ORF">PV09_01639</name>
</gene>
<evidence type="ECO:0000256" key="1">
    <source>
        <dbReference type="ARBA" id="ARBA00004123"/>
    </source>
</evidence>
<evidence type="ECO:0000256" key="5">
    <source>
        <dbReference type="ARBA" id="ARBA00018125"/>
    </source>
</evidence>
<evidence type="ECO:0000313" key="17">
    <source>
        <dbReference type="EMBL" id="KIW07703.1"/>
    </source>
</evidence>
<keyword evidence="15" id="KW-0732">Signal</keyword>
<keyword evidence="6" id="KW-1003">Cell membrane</keyword>
<dbReference type="STRING" id="253628.A0A0D2ALQ5"/>
<feature type="transmembrane region" description="Helical" evidence="14">
    <location>
        <begin position="205"/>
        <end position="224"/>
    </location>
</feature>
<evidence type="ECO:0000256" key="7">
    <source>
        <dbReference type="ARBA" id="ARBA00022692"/>
    </source>
</evidence>
<dbReference type="InterPro" id="IPR026858">
    <property type="entry name" value="Vezatin"/>
</dbReference>
<keyword evidence="7 14" id="KW-0812">Transmembrane</keyword>
<keyword evidence="18" id="KW-1185">Reference proteome</keyword>
<dbReference type="InParanoid" id="A0A0D2ALQ5"/>
<organism evidence="17 18">
    <name type="scientific">Verruconis gallopava</name>
    <dbReference type="NCBI Taxonomy" id="253628"/>
    <lineage>
        <taxon>Eukaryota</taxon>
        <taxon>Fungi</taxon>
        <taxon>Dikarya</taxon>
        <taxon>Ascomycota</taxon>
        <taxon>Pezizomycotina</taxon>
        <taxon>Dothideomycetes</taxon>
        <taxon>Pleosporomycetidae</taxon>
        <taxon>Venturiales</taxon>
        <taxon>Sympoventuriaceae</taxon>
        <taxon>Verruconis</taxon>
    </lineage>
</organism>
<dbReference type="PANTHER" id="PTHR15989">
    <property type="entry name" value="VEZATIN"/>
    <property type="match status" value="1"/>
</dbReference>
<proteinExistence type="inferred from homology"/>
<evidence type="ECO:0000256" key="10">
    <source>
        <dbReference type="ARBA" id="ARBA00023054"/>
    </source>
</evidence>
<dbReference type="GeneID" id="27309612"/>
<keyword evidence="8" id="KW-0965">Cell junction</keyword>
<evidence type="ECO:0000256" key="11">
    <source>
        <dbReference type="ARBA" id="ARBA00023136"/>
    </source>
</evidence>
<keyword evidence="11 14" id="KW-0472">Membrane</keyword>
<evidence type="ECO:0000256" key="8">
    <source>
        <dbReference type="ARBA" id="ARBA00022949"/>
    </source>
</evidence>
<keyword evidence="9 14" id="KW-1133">Transmembrane helix</keyword>
<dbReference type="EMBL" id="KN847532">
    <property type="protein sequence ID" value="KIW07703.1"/>
    <property type="molecule type" value="Genomic_DNA"/>
</dbReference>
<feature type="compositionally biased region" description="Polar residues" evidence="13">
    <location>
        <begin position="48"/>
        <end position="62"/>
    </location>
</feature>
<accession>A0A0D2ALQ5</accession>
<dbReference type="GO" id="GO:0005634">
    <property type="term" value="C:nucleus"/>
    <property type="evidence" value="ECO:0007669"/>
    <property type="project" value="UniProtKB-SubCell"/>
</dbReference>
<dbReference type="VEuPathDB" id="FungiDB:PV09_01639"/>
<evidence type="ECO:0000313" key="18">
    <source>
        <dbReference type="Proteomes" id="UP000053259"/>
    </source>
</evidence>
<dbReference type="RefSeq" id="XP_016217572.1">
    <property type="nucleotide sequence ID" value="XM_016354560.1"/>
</dbReference>
<dbReference type="InterPro" id="IPR026859">
    <property type="entry name" value="Myosin-bd"/>
</dbReference>
<evidence type="ECO:0000256" key="14">
    <source>
        <dbReference type="SAM" id="Phobius"/>
    </source>
</evidence>
<feature type="signal peptide" evidence="15">
    <location>
        <begin position="1"/>
        <end position="20"/>
    </location>
</feature>
<evidence type="ECO:0000259" key="16">
    <source>
        <dbReference type="Pfam" id="PF12632"/>
    </source>
</evidence>
<keyword evidence="12" id="KW-0539">Nucleus</keyword>
<feature type="region of interest" description="Disordered" evidence="13">
    <location>
        <begin position="652"/>
        <end position="672"/>
    </location>
</feature>
<feature type="region of interest" description="Disordered" evidence="13">
    <location>
        <begin position="26"/>
        <end position="73"/>
    </location>
</feature>
<dbReference type="Pfam" id="PF12632">
    <property type="entry name" value="Vezatin"/>
    <property type="match status" value="1"/>
</dbReference>
<dbReference type="AlphaFoldDB" id="A0A0D2ALQ5"/>
<keyword evidence="10" id="KW-0175">Coiled coil</keyword>
<dbReference type="GO" id="GO:0017022">
    <property type="term" value="F:myosin binding"/>
    <property type="evidence" value="ECO:0007669"/>
    <property type="project" value="InterPro"/>
</dbReference>
<comment type="similarity">
    <text evidence="4">Belongs to the vezatin family.</text>
</comment>
<reference evidence="17 18" key="1">
    <citation type="submission" date="2015-01" db="EMBL/GenBank/DDBJ databases">
        <title>The Genome Sequence of Ochroconis gallopava CBS43764.</title>
        <authorList>
            <consortium name="The Broad Institute Genomics Platform"/>
            <person name="Cuomo C."/>
            <person name="de Hoog S."/>
            <person name="Gorbushina A."/>
            <person name="Stielow B."/>
            <person name="Teixiera M."/>
            <person name="Abouelleil A."/>
            <person name="Chapman S.B."/>
            <person name="Priest M."/>
            <person name="Young S.K."/>
            <person name="Wortman J."/>
            <person name="Nusbaum C."/>
            <person name="Birren B."/>
        </authorList>
    </citation>
    <scope>NUCLEOTIDE SEQUENCE [LARGE SCALE GENOMIC DNA]</scope>
    <source>
        <strain evidence="17 18">CBS 43764</strain>
    </source>
</reference>
<dbReference type="OrthoDB" id="21151at2759"/>
<dbReference type="PANTHER" id="PTHR15989:SF5">
    <property type="entry name" value="VEZATIN"/>
    <property type="match status" value="1"/>
</dbReference>
<evidence type="ECO:0000256" key="6">
    <source>
        <dbReference type="ARBA" id="ARBA00022475"/>
    </source>
</evidence>
<feature type="domain" description="Myosin-binding" evidence="16">
    <location>
        <begin position="184"/>
        <end position="465"/>
    </location>
</feature>
<evidence type="ECO:0000256" key="3">
    <source>
        <dbReference type="ARBA" id="ARBA00004651"/>
    </source>
</evidence>
<dbReference type="Proteomes" id="UP000053259">
    <property type="component" value="Unassembled WGS sequence"/>
</dbReference>
<evidence type="ECO:0000256" key="9">
    <source>
        <dbReference type="ARBA" id="ARBA00022989"/>
    </source>
</evidence>
<evidence type="ECO:0000256" key="15">
    <source>
        <dbReference type="SAM" id="SignalP"/>
    </source>
</evidence>
<name>A0A0D2ALQ5_9PEZI</name>
<evidence type="ECO:0000256" key="4">
    <source>
        <dbReference type="ARBA" id="ARBA00007245"/>
    </source>
</evidence>
<dbReference type="GO" id="GO:0005886">
    <property type="term" value="C:plasma membrane"/>
    <property type="evidence" value="ECO:0007669"/>
    <property type="project" value="UniProtKB-SubCell"/>
</dbReference>
<evidence type="ECO:0000256" key="12">
    <source>
        <dbReference type="ARBA" id="ARBA00023242"/>
    </source>
</evidence>
<protein>
    <recommendedName>
        <fullName evidence="5">Vezatin</fullName>
    </recommendedName>
</protein>
<feature type="transmembrane region" description="Helical" evidence="14">
    <location>
        <begin position="173"/>
        <end position="193"/>
    </location>
</feature>
<evidence type="ECO:0000256" key="13">
    <source>
        <dbReference type="SAM" id="MobiDB-lite"/>
    </source>
</evidence>
<sequence>MLYISLHVKVVVLLARMLKACHYAGEGQRTDNDGHEPWITATPPSEPNSPARSSAPSVAESRTTNDDAVFASSFAPKRPTVGRSIRHRLPQPLKLKIPSEGPVARMHEVCSRAVNSRLGRADNARFLEHFRYILVASQLLSENQGFVPPKPMQTSADGTNEPLNEYKATATSVTGAFLTATTSFAVVWLIHWARAGRARGFSTGRALIVLSVLIAAAMVLYAWARRRWLQNLRQNAVNSASVLVTNLQAFEASTSAALILVQEVELVSKGYRIGTPLPPISRMDDDGQGRRCARIRRCLKGAFAASIPPFLDACSDLRDLISEDDLDKYLDVYEITYQDITEAYQGFSTSEFEDPESLKALRILQARLNILRRVALCALLSMEADGARPDFDRWKTAVDTMERLAAVSGDWAEKMNKLLDEEQTFVLPTPATPHRARDPERQKFRAQIQKLSALSSGIRGLQAKMQILREESIKSIDEADDLSDLGPRLMVQYDAIGQDLRALVQAWESGKASLVLNIDRRESRRISLASSGLRSPVPSLGGLTAVDESVGGTPSDALRALNGEAPLHNRFSFASSDSPIAGSNSDEEIFEAIANPKTRFSLTREQRIARLKEESERMASFKERREREGSMLKELESVMAKRPAYAHRKRNTIAIPGPMPPLPGSRNYSSNF</sequence>
<evidence type="ECO:0000256" key="2">
    <source>
        <dbReference type="ARBA" id="ARBA00004536"/>
    </source>
</evidence>
<comment type="subcellular location">
    <subcellularLocation>
        <location evidence="2">Cell junction</location>
        <location evidence="2">Adherens junction</location>
    </subcellularLocation>
    <subcellularLocation>
        <location evidence="3">Cell membrane</location>
        <topology evidence="3">Multi-pass membrane protein</topology>
    </subcellularLocation>
    <subcellularLocation>
        <location evidence="1">Nucleus</location>
    </subcellularLocation>
</comment>
<feature type="chain" id="PRO_5002248930" description="Vezatin" evidence="15">
    <location>
        <begin position="21"/>
        <end position="672"/>
    </location>
</feature>
<dbReference type="GO" id="GO:0098609">
    <property type="term" value="P:cell-cell adhesion"/>
    <property type="evidence" value="ECO:0007669"/>
    <property type="project" value="InterPro"/>
</dbReference>